<organism evidence="1">
    <name type="scientific">Helicotheca tamesis</name>
    <dbReference type="NCBI Taxonomy" id="374047"/>
    <lineage>
        <taxon>Eukaryota</taxon>
        <taxon>Sar</taxon>
        <taxon>Stramenopiles</taxon>
        <taxon>Ochrophyta</taxon>
        <taxon>Bacillariophyta</taxon>
        <taxon>Mediophyceae</taxon>
        <taxon>Lithodesmiophycidae</taxon>
        <taxon>Lithodesmiales</taxon>
        <taxon>Lithodesmiaceae</taxon>
        <taxon>Helicotheca</taxon>
    </lineage>
</organism>
<proteinExistence type="predicted"/>
<dbReference type="AlphaFoldDB" id="A0A7S2H7Z7"/>
<accession>A0A7S2H7Z7</accession>
<sequence>MKKVQFSLENEIFDVISHVDMSDEEKFAAWLTDREQKKLEHSLLKTIKSMRTNGSDCRRCIRGLEHLASSEHSEQREIIRECNTVSVLREQHRQKHLGIYDPDEIRKMSEATSQWSKNTALTLGRADASEAETLLADARKVMKMITQNRIPPSGLYRDISTKKHSKHANKYASLLERTQKMATLSLQEELSSGSYRSQGSFRSFAKKVSQQVA</sequence>
<gene>
    <name evidence="1" type="ORF">HTAM1171_LOCUS4046</name>
</gene>
<dbReference type="EMBL" id="HBGV01006628">
    <property type="protein sequence ID" value="CAD9482973.1"/>
    <property type="molecule type" value="Transcribed_RNA"/>
</dbReference>
<name>A0A7S2H7Z7_9STRA</name>
<protein>
    <submittedName>
        <fullName evidence="1">Uncharacterized protein</fullName>
    </submittedName>
</protein>
<evidence type="ECO:0000313" key="1">
    <source>
        <dbReference type="EMBL" id="CAD9482973.1"/>
    </source>
</evidence>
<reference evidence="1" key="1">
    <citation type="submission" date="2021-01" db="EMBL/GenBank/DDBJ databases">
        <authorList>
            <person name="Corre E."/>
            <person name="Pelletier E."/>
            <person name="Niang G."/>
            <person name="Scheremetjew M."/>
            <person name="Finn R."/>
            <person name="Kale V."/>
            <person name="Holt S."/>
            <person name="Cochrane G."/>
            <person name="Meng A."/>
            <person name="Brown T."/>
            <person name="Cohen L."/>
        </authorList>
    </citation>
    <scope>NUCLEOTIDE SEQUENCE</scope>
    <source>
        <strain evidence="1">CCMP826</strain>
    </source>
</reference>